<dbReference type="EMBL" id="OX459124">
    <property type="protein sequence ID" value="CAI9114013.1"/>
    <property type="molecule type" value="Genomic_DNA"/>
</dbReference>
<sequence>MKSTTTTVAGGHHHQRRAEVGGNYKEEADPVIRREKKITSTDNGQHQGIVGGKKVEEPNKNKALERKSTEDINQSAEAFINKFRQQLLLQRLESIENYEQMLRRGT</sequence>
<organism evidence="2 3">
    <name type="scientific">Oldenlandia corymbosa var. corymbosa</name>
    <dbReference type="NCBI Taxonomy" id="529605"/>
    <lineage>
        <taxon>Eukaryota</taxon>
        <taxon>Viridiplantae</taxon>
        <taxon>Streptophyta</taxon>
        <taxon>Embryophyta</taxon>
        <taxon>Tracheophyta</taxon>
        <taxon>Spermatophyta</taxon>
        <taxon>Magnoliopsida</taxon>
        <taxon>eudicotyledons</taxon>
        <taxon>Gunneridae</taxon>
        <taxon>Pentapetalae</taxon>
        <taxon>asterids</taxon>
        <taxon>lamiids</taxon>
        <taxon>Gentianales</taxon>
        <taxon>Rubiaceae</taxon>
        <taxon>Rubioideae</taxon>
        <taxon>Spermacoceae</taxon>
        <taxon>Hedyotis-Oldenlandia complex</taxon>
        <taxon>Oldenlandia</taxon>
    </lineage>
</organism>
<evidence type="ECO:0000313" key="2">
    <source>
        <dbReference type="EMBL" id="CAI9114013.1"/>
    </source>
</evidence>
<gene>
    <name evidence="2" type="ORF">OLC1_LOCUS20885</name>
</gene>
<evidence type="ECO:0000256" key="1">
    <source>
        <dbReference type="SAM" id="MobiDB-lite"/>
    </source>
</evidence>
<dbReference type="Pfam" id="PF05553">
    <property type="entry name" value="DUF761"/>
    <property type="match status" value="1"/>
</dbReference>
<accession>A0AAV1E4Z7</accession>
<dbReference type="Proteomes" id="UP001161247">
    <property type="component" value="Chromosome 7"/>
</dbReference>
<feature type="region of interest" description="Disordered" evidence="1">
    <location>
        <begin position="1"/>
        <end position="30"/>
    </location>
</feature>
<feature type="region of interest" description="Disordered" evidence="1">
    <location>
        <begin position="36"/>
        <end position="55"/>
    </location>
</feature>
<name>A0AAV1E4Z7_OLDCO</name>
<reference evidence="2" key="1">
    <citation type="submission" date="2023-03" db="EMBL/GenBank/DDBJ databases">
        <authorList>
            <person name="Julca I."/>
        </authorList>
    </citation>
    <scope>NUCLEOTIDE SEQUENCE</scope>
</reference>
<dbReference type="InterPro" id="IPR008480">
    <property type="entry name" value="DUF761_pln"/>
</dbReference>
<dbReference type="AlphaFoldDB" id="A0AAV1E4Z7"/>
<dbReference type="PANTHER" id="PTHR33098">
    <property type="entry name" value="COTTON FIBER (DUF761)"/>
    <property type="match status" value="1"/>
</dbReference>
<proteinExistence type="predicted"/>
<protein>
    <submittedName>
        <fullName evidence="2">OLC1v1037484C1</fullName>
    </submittedName>
</protein>
<keyword evidence="3" id="KW-1185">Reference proteome</keyword>
<evidence type="ECO:0000313" key="3">
    <source>
        <dbReference type="Proteomes" id="UP001161247"/>
    </source>
</evidence>
<dbReference type="PANTHER" id="PTHR33098:SF46">
    <property type="entry name" value="COTTON FIBER PROTEIN"/>
    <property type="match status" value="1"/>
</dbReference>